<evidence type="ECO:0000313" key="3">
    <source>
        <dbReference type="EMBL" id="TKB57292.1"/>
    </source>
</evidence>
<keyword evidence="4" id="KW-1185">Reference proteome</keyword>
<dbReference type="Proteomes" id="UP000305675">
    <property type="component" value="Unassembled WGS sequence"/>
</dbReference>
<keyword evidence="2" id="KW-0812">Transmembrane</keyword>
<dbReference type="RefSeq" id="WP_136861938.1">
    <property type="nucleotide sequence ID" value="NZ_SWCJ01000002.1"/>
</dbReference>
<reference evidence="3 4" key="1">
    <citation type="submission" date="2019-04" db="EMBL/GenBank/DDBJ databases">
        <authorList>
            <person name="Hwang J.C."/>
        </authorList>
    </citation>
    <scope>NUCLEOTIDE SEQUENCE [LARGE SCALE GENOMIC DNA]</scope>
    <source>
        <strain evidence="3 4">IMCC35002</strain>
    </source>
</reference>
<feature type="transmembrane region" description="Helical" evidence="2">
    <location>
        <begin position="20"/>
        <end position="39"/>
    </location>
</feature>
<keyword evidence="2" id="KW-0472">Membrane</keyword>
<dbReference type="PANTHER" id="PTHR32309:SF31">
    <property type="entry name" value="CAPSULAR EXOPOLYSACCHARIDE FAMILY"/>
    <property type="match status" value="1"/>
</dbReference>
<dbReference type="PANTHER" id="PTHR32309">
    <property type="entry name" value="TYROSINE-PROTEIN KINASE"/>
    <property type="match status" value="1"/>
</dbReference>
<name>A0A4V5NWF1_9GAMM</name>
<protein>
    <recommendedName>
        <fullName evidence="5">Chain-length determining protein</fullName>
    </recommendedName>
</protein>
<dbReference type="EMBL" id="SWCJ01000002">
    <property type="protein sequence ID" value="TKB57292.1"/>
    <property type="molecule type" value="Genomic_DNA"/>
</dbReference>
<dbReference type="OrthoDB" id="6210130at2"/>
<sequence>MNTNQLYVIGYRLLCLIWRWRYLFVVPSVLLAVAMGFYASTSQTYFMSRTSLLLQESALANPFLKDMSVAVKLKERIRGLDALLHSRFVMAEVALDNGLVTENSSDWQREAVQRQLANATTMRLIGDSMVHIELIWDDPILAQQLLISISDSFQKRLMAPAQAAVEQSETFLAAQLERQQQSVLAVEAQLAQFKQENAELLPNLIGANNMALLEAQQQIRVKTMDLQGAKARFSNLKQQLLLANPVVSEIERQIVQAQAELTLLKSRYTDKHSKVKSTQARLNQLQKEKGRLLSQARELKQKDEAAHIDDLWQLATEFQGTDSGQVPNLLSSQLQQLQQASSLIATLEGELKVLNDHQQSILSRMSESAEVEQKLSELQRLVDGRKVLYQELLVRFEKAQVTEQLGRFEAPQKIQVIDRPNLPKSSINRPWWLSALLGFFGGIGLGVMAVSISFILDRRVHSAEQLRQLLPQHLVIELKER</sequence>
<keyword evidence="2" id="KW-1133">Transmembrane helix</keyword>
<feature type="coiled-coil region" evidence="1">
    <location>
        <begin position="330"/>
        <end position="357"/>
    </location>
</feature>
<feature type="transmembrane region" description="Helical" evidence="2">
    <location>
        <begin position="431"/>
        <end position="456"/>
    </location>
</feature>
<evidence type="ECO:0008006" key="5">
    <source>
        <dbReference type="Google" id="ProtNLM"/>
    </source>
</evidence>
<proteinExistence type="predicted"/>
<evidence type="ECO:0000256" key="2">
    <source>
        <dbReference type="SAM" id="Phobius"/>
    </source>
</evidence>
<accession>A0A4V5NWF1</accession>
<dbReference type="AlphaFoldDB" id="A0A4V5NWF1"/>
<feature type="coiled-coil region" evidence="1">
    <location>
        <begin position="247"/>
        <end position="302"/>
    </location>
</feature>
<evidence type="ECO:0000256" key="1">
    <source>
        <dbReference type="SAM" id="Coils"/>
    </source>
</evidence>
<organism evidence="3 4">
    <name type="scientific">Ferrimonas aestuarii</name>
    <dbReference type="NCBI Taxonomy" id="2569539"/>
    <lineage>
        <taxon>Bacteria</taxon>
        <taxon>Pseudomonadati</taxon>
        <taxon>Pseudomonadota</taxon>
        <taxon>Gammaproteobacteria</taxon>
        <taxon>Alteromonadales</taxon>
        <taxon>Ferrimonadaceae</taxon>
        <taxon>Ferrimonas</taxon>
    </lineage>
</organism>
<keyword evidence="1" id="KW-0175">Coiled coil</keyword>
<evidence type="ECO:0000313" key="4">
    <source>
        <dbReference type="Proteomes" id="UP000305675"/>
    </source>
</evidence>
<gene>
    <name evidence="3" type="ORF">FCL42_03160</name>
</gene>
<comment type="caution">
    <text evidence="3">The sequence shown here is derived from an EMBL/GenBank/DDBJ whole genome shotgun (WGS) entry which is preliminary data.</text>
</comment>
<dbReference type="InterPro" id="IPR050445">
    <property type="entry name" value="Bact_polysacc_biosynth/exp"/>
</dbReference>